<proteinExistence type="predicted"/>
<evidence type="ECO:0000313" key="3">
    <source>
        <dbReference type="Proteomes" id="UP000636888"/>
    </source>
</evidence>
<keyword evidence="3" id="KW-1185">Reference proteome</keyword>
<feature type="region of interest" description="Disordered" evidence="1">
    <location>
        <begin position="23"/>
        <end position="46"/>
    </location>
</feature>
<name>A0A8J7M1Z3_9BACT</name>
<dbReference type="AlphaFoldDB" id="A0A8J7M1Z3"/>
<feature type="compositionally biased region" description="Low complexity" evidence="1">
    <location>
        <begin position="29"/>
        <end position="44"/>
    </location>
</feature>
<dbReference type="Proteomes" id="UP000636888">
    <property type="component" value="Unassembled WGS sequence"/>
</dbReference>
<protein>
    <submittedName>
        <fullName evidence="2">Uncharacterized protein</fullName>
    </submittedName>
</protein>
<dbReference type="EMBL" id="JAEMHM010000021">
    <property type="protein sequence ID" value="MBJ6727219.1"/>
    <property type="molecule type" value="Genomic_DNA"/>
</dbReference>
<accession>A0A8J7M1Z3</accession>
<evidence type="ECO:0000313" key="2">
    <source>
        <dbReference type="EMBL" id="MBJ6727219.1"/>
    </source>
</evidence>
<sequence length="109" mass="11277">MTTITPLLPEDRVRRIDTSLQVSAVSSETAGTTTQPAATTPAQPSRDVVQLSGLALAKSLEMQGMTPDQIAAELGIDVTTVDNWLGITPQPAALPPFYSSSGQGLSAPA</sequence>
<reference evidence="2" key="1">
    <citation type="submission" date="2020-12" db="EMBL/GenBank/DDBJ databases">
        <title>Geomonas sp. Red875, isolated from river sediment.</title>
        <authorList>
            <person name="Xu Z."/>
            <person name="Zhang Z."/>
            <person name="Masuda Y."/>
            <person name="Itoh H."/>
            <person name="Senoo K."/>
        </authorList>
    </citation>
    <scope>NUCLEOTIDE SEQUENCE</scope>
    <source>
        <strain evidence="2">Red875</strain>
    </source>
</reference>
<gene>
    <name evidence="2" type="ORF">JFN93_21115</name>
</gene>
<evidence type="ECO:0000256" key="1">
    <source>
        <dbReference type="SAM" id="MobiDB-lite"/>
    </source>
</evidence>
<dbReference type="RefSeq" id="WP_199386132.1">
    <property type="nucleotide sequence ID" value="NZ_JAEMHM010000021.1"/>
</dbReference>
<organism evidence="2 3">
    <name type="scientific">Geomesophilobacter sediminis</name>
    <dbReference type="NCBI Taxonomy" id="2798584"/>
    <lineage>
        <taxon>Bacteria</taxon>
        <taxon>Pseudomonadati</taxon>
        <taxon>Thermodesulfobacteriota</taxon>
        <taxon>Desulfuromonadia</taxon>
        <taxon>Geobacterales</taxon>
        <taxon>Geobacteraceae</taxon>
        <taxon>Geomesophilobacter</taxon>
    </lineage>
</organism>
<comment type="caution">
    <text evidence="2">The sequence shown here is derived from an EMBL/GenBank/DDBJ whole genome shotgun (WGS) entry which is preliminary data.</text>
</comment>